<dbReference type="Pfam" id="PF12802">
    <property type="entry name" value="MarR_2"/>
    <property type="match status" value="1"/>
</dbReference>
<dbReference type="Proteomes" id="UP000297564">
    <property type="component" value="Unassembled WGS sequence"/>
</dbReference>
<dbReference type="InterPro" id="IPR036390">
    <property type="entry name" value="WH_DNA-bd_sf"/>
</dbReference>
<accession>A0A4Z0BKZ7</accession>
<dbReference type="RefSeq" id="WP_135285537.1">
    <property type="nucleotide sequence ID" value="NZ_SMLL01000004.1"/>
</dbReference>
<gene>
    <name evidence="2" type="ORF">EZ242_12775</name>
</gene>
<name>A0A4Z0BKZ7_9BURK</name>
<reference evidence="2 3" key="1">
    <citation type="submission" date="2019-03" db="EMBL/GenBank/DDBJ databases">
        <title>Ramlibacter rhizophilus CCTCC AB2015357, whole genome shotgun sequence.</title>
        <authorList>
            <person name="Zhang X."/>
            <person name="Feng G."/>
            <person name="Zhu H."/>
        </authorList>
    </citation>
    <scope>NUCLEOTIDE SEQUENCE [LARGE SCALE GENOMIC DNA]</scope>
    <source>
        <strain evidence="2 3">CCTCC AB2015357</strain>
    </source>
</reference>
<evidence type="ECO:0000313" key="2">
    <source>
        <dbReference type="EMBL" id="TFY99995.1"/>
    </source>
</evidence>
<organism evidence="2 3">
    <name type="scientific">Ramlibacter rhizophilus</name>
    <dbReference type="NCBI Taxonomy" id="1781167"/>
    <lineage>
        <taxon>Bacteria</taxon>
        <taxon>Pseudomonadati</taxon>
        <taxon>Pseudomonadota</taxon>
        <taxon>Betaproteobacteria</taxon>
        <taxon>Burkholderiales</taxon>
        <taxon>Comamonadaceae</taxon>
        <taxon>Ramlibacter</taxon>
    </lineage>
</organism>
<dbReference type="PANTHER" id="PTHR33164:SF105">
    <property type="entry name" value="TRANSCRIPTIONAL REPRESSOR PROTEIN-RELATED"/>
    <property type="match status" value="1"/>
</dbReference>
<dbReference type="GO" id="GO:0006950">
    <property type="term" value="P:response to stress"/>
    <property type="evidence" value="ECO:0007669"/>
    <property type="project" value="TreeGrafter"/>
</dbReference>
<feature type="domain" description="HTH marR-type" evidence="1">
    <location>
        <begin position="12"/>
        <end position="139"/>
    </location>
</feature>
<dbReference type="PANTHER" id="PTHR33164">
    <property type="entry name" value="TRANSCRIPTIONAL REGULATOR, MARR FAMILY"/>
    <property type="match status" value="1"/>
</dbReference>
<dbReference type="EMBL" id="SMLL01000004">
    <property type="protein sequence ID" value="TFY99995.1"/>
    <property type="molecule type" value="Genomic_DNA"/>
</dbReference>
<dbReference type="SUPFAM" id="SSF46785">
    <property type="entry name" value="Winged helix' DNA-binding domain"/>
    <property type="match status" value="1"/>
</dbReference>
<dbReference type="InterPro" id="IPR039422">
    <property type="entry name" value="MarR/SlyA-like"/>
</dbReference>
<dbReference type="AlphaFoldDB" id="A0A4Z0BKZ7"/>
<evidence type="ECO:0000259" key="1">
    <source>
        <dbReference type="PROSITE" id="PS50995"/>
    </source>
</evidence>
<dbReference type="SMART" id="SM00347">
    <property type="entry name" value="HTH_MARR"/>
    <property type="match status" value="1"/>
</dbReference>
<dbReference type="GO" id="GO:0003700">
    <property type="term" value="F:DNA-binding transcription factor activity"/>
    <property type="evidence" value="ECO:0007669"/>
    <property type="project" value="InterPro"/>
</dbReference>
<dbReference type="Gene3D" id="1.10.10.10">
    <property type="entry name" value="Winged helix-like DNA-binding domain superfamily/Winged helix DNA-binding domain"/>
    <property type="match status" value="1"/>
</dbReference>
<evidence type="ECO:0000313" key="3">
    <source>
        <dbReference type="Proteomes" id="UP000297564"/>
    </source>
</evidence>
<dbReference type="InterPro" id="IPR036388">
    <property type="entry name" value="WH-like_DNA-bd_sf"/>
</dbReference>
<sequence>MDAVVKPQGCTNFKLRQLMRRVAQHYDAELAKAGLRTTQYSLLSHVARLGPLRPVDLAAAMKMDASTLTRNLRPLVQAGWVTLAPGPDARSRTVTITAAGRDKRSQAQRHWRAAQEALNARLGPQRVIALHALVDDCMELLDPAFHEGADDE</sequence>
<protein>
    <submittedName>
        <fullName evidence="2">MarR family transcriptional regulator</fullName>
    </submittedName>
</protein>
<keyword evidence="3" id="KW-1185">Reference proteome</keyword>
<proteinExistence type="predicted"/>
<dbReference type="PROSITE" id="PS50995">
    <property type="entry name" value="HTH_MARR_2"/>
    <property type="match status" value="1"/>
</dbReference>
<comment type="caution">
    <text evidence="2">The sequence shown here is derived from an EMBL/GenBank/DDBJ whole genome shotgun (WGS) entry which is preliminary data.</text>
</comment>
<dbReference type="InterPro" id="IPR000835">
    <property type="entry name" value="HTH_MarR-typ"/>
</dbReference>
<dbReference type="OrthoDB" id="8964931at2"/>